<evidence type="ECO:0000313" key="2">
    <source>
        <dbReference type="Proteomes" id="UP000594791"/>
    </source>
</evidence>
<proteinExistence type="predicted"/>
<evidence type="ECO:0000313" key="1">
    <source>
        <dbReference type="EMBL" id="QPR78452.1"/>
    </source>
</evidence>
<name>A0A7T2QGQ2_9BACI</name>
<protein>
    <recommendedName>
        <fullName evidence="3">Phage protein</fullName>
    </recommendedName>
</protein>
<accession>A0A7T2QGQ2</accession>
<dbReference type="EMBL" id="CP065739">
    <property type="protein sequence ID" value="QPR78452.1"/>
    <property type="molecule type" value="Genomic_DNA"/>
</dbReference>
<organism evidence="1 2">
    <name type="scientific">Bacillus tropicus</name>
    <dbReference type="NCBI Taxonomy" id="2026188"/>
    <lineage>
        <taxon>Bacteria</taxon>
        <taxon>Bacillati</taxon>
        <taxon>Bacillota</taxon>
        <taxon>Bacilli</taxon>
        <taxon>Bacillales</taxon>
        <taxon>Bacillaceae</taxon>
        <taxon>Bacillus</taxon>
        <taxon>Bacillus cereus group</taxon>
    </lineage>
</organism>
<keyword evidence="2" id="KW-1185">Reference proteome</keyword>
<dbReference type="RefSeq" id="WP_042515204.1">
    <property type="nucleotide sequence ID" value="NZ_CP065739.1"/>
</dbReference>
<gene>
    <name evidence="1" type="ORF">I6G77_04400</name>
</gene>
<reference evidence="1 2" key="1">
    <citation type="submission" date="2020-12" db="EMBL/GenBank/DDBJ databases">
        <title>FDA dAtabase for Regulatory Grade micrObial Sequences (FDA-ARGOS): Supporting development and validation of Infectious Disease Dx tests.</title>
        <authorList>
            <person name="Nelson B."/>
            <person name="Plummer A."/>
            <person name="Tallon L."/>
            <person name="Sadzewicz L."/>
            <person name="Zhao X."/>
            <person name="Boylan J."/>
            <person name="Ott S."/>
            <person name="Bowen H."/>
            <person name="Vavikolanu K."/>
            <person name="Mehta A."/>
            <person name="Aluvathingal J."/>
            <person name="Nadendla S."/>
            <person name="Myers T."/>
            <person name="Yan Y."/>
            <person name="Sichtig H."/>
        </authorList>
    </citation>
    <scope>NUCLEOTIDE SEQUENCE [LARGE SCALE GENOMIC DNA]</scope>
    <source>
        <strain evidence="1 2">FDAARGOS_920</strain>
    </source>
</reference>
<sequence length="141" mass="15898">MSLKKKLGNIIWHIENNRGIIGDTQVLDQVLESLKGIESELPKDTVEVGQLISTGLMNGIRAQTSAPVTINESLRRTKYGEYNGHNQWDLAKDFFRMSNDAFFKMYGFNFVPRGRLFDDAKSFVANQEGVFRGGAMNNGTY</sequence>
<dbReference type="Proteomes" id="UP000594791">
    <property type="component" value="Chromosome"/>
</dbReference>
<evidence type="ECO:0008006" key="3">
    <source>
        <dbReference type="Google" id="ProtNLM"/>
    </source>
</evidence>